<dbReference type="Gene3D" id="3.30.1960.10">
    <property type="entry name" value="tRNA wybutosine-synthesizing-like"/>
    <property type="match status" value="1"/>
</dbReference>
<comment type="catalytic activity">
    <reaction evidence="11">
        <text>4-demethyl-7-[(3S)-3-amino-3-carboxypropyl]wyosine(37) in tRNA(Phe) + S-adenosyl-L-methionine = 7-[(3S)-3-amino-3-carboxypropyl]wyosine(37) in tRNA(Phe) + S-adenosyl-L-homocysteine + H(+)</text>
        <dbReference type="Rhea" id="RHEA:36635"/>
        <dbReference type="Rhea" id="RHEA-COMP:10378"/>
        <dbReference type="Rhea" id="RHEA-COMP:10379"/>
        <dbReference type="ChEBI" id="CHEBI:15378"/>
        <dbReference type="ChEBI" id="CHEBI:57856"/>
        <dbReference type="ChEBI" id="CHEBI:59789"/>
        <dbReference type="ChEBI" id="CHEBI:73543"/>
        <dbReference type="ChEBI" id="CHEBI:73550"/>
        <dbReference type="EC" id="2.1.1.282"/>
    </reaction>
</comment>
<evidence type="ECO:0000256" key="10">
    <source>
        <dbReference type="ARBA" id="ARBA00030554"/>
    </source>
</evidence>
<dbReference type="EC" id="2.1.1.282" evidence="3"/>
<keyword evidence="8" id="KW-0819">tRNA processing</keyword>
<sequence length="346" mass="38713">MSDNQRRKMAHAKKQGGNTELINVRFYENQQRQALTTSDLAEGEEGADLSSVTQVREDVPFDTEMNPAAVTTAAGSLLTPTQEEQDSKRTLHNKTQTENVANVGVDVDPFGTSLTAPDSETNETSTDSTTRVSSSFESLQVSAPTDKSRKGSVDQRIWKLVNLINSQKDAFFTTSSCSGRIILYTWKTGESIEVGEETYERNKGQKKGCRWLLVSHEEVKADALQEAYFAYDGKIDSYFKMEPCILHVQCRTLSDARKLIHIATESGFRNSGMVIGKENRITVAIRSAMGLEIPLPPTQGQLSGSEVKMSIKSEYLKYIVQIANEKMRENWTRSEKLTKLFADNWK</sequence>
<evidence type="ECO:0000256" key="11">
    <source>
        <dbReference type="ARBA" id="ARBA00049202"/>
    </source>
</evidence>
<evidence type="ECO:0000256" key="8">
    <source>
        <dbReference type="ARBA" id="ARBA00022694"/>
    </source>
</evidence>
<keyword evidence="6" id="KW-0808">Transferase</keyword>
<evidence type="ECO:0000256" key="6">
    <source>
        <dbReference type="ARBA" id="ARBA00022679"/>
    </source>
</evidence>
<gene>
    <name evidence="14" type="ORF">ODALV1_LOCUS7009</name>
</gene>
<keyword evidence="7" id="KW-0949">S-adenosyl-L-methionine</keyword>
<comment type="function">
    <text evidence="9">Probable S-adenosyl-L-methionine-dependent methyltransferase that acts as a component of the wybutosine biosynthesis pathway. Wybutosine is a hyper modified guanosine with a tricyclic base found at the 3'-position adjacent to the anticodon of eukaryotic phenylalanine tRNA.</text>
</comment>
<evidence type="ECO:0000256" key="1">
    <source>
        <dbReference type="ARBA" id="ARBA00004797"/>
    </source>
</evidence>
<evidence type="ECO:0000256" key="2">
    <source>
        <dbReference type="ARBA" id="ARBA00008569"/>
    </source>
</evidence>
<dbReference type="Pfam" id="PF02676">
    <property type="entry name" value="TYW3"/>
    <property type="match status" value="1"/>
</dbReference>
<feature type="compositionally biased region" description="Low complexity" evidence="12">
    <location>
        <begin position="118"/>
        <end position="135"/>
    </location>
</feature>
<dbReference type="PANTHER" id="PTHR48418">
    <property type="entry name" value="TRNA WYBUTOSINE-SYNTHESIZING PROTEIN 3"/>
    <property type="match status" value="1"/>
</dbReference>
<evidence type="ECO:0000256" key="3">
    <source>
        <dbReference type="ARBA" id="ARBA00012750"/>
    </source>
</evidence>
<keyword evidence="15" id="KW-1185">Reference proteome</keyword>
<feature type="region of interest" description="Disordered" evidence="12">
    <location>
        <begin position="1"/>
        <end position="21"/>
    </location>
</feature>
<keyword evidence="5" id="KW-0489">Methyltransferase</keyword>
<dbReference type="PANTHER" id="PTHR48418:SF1">
    <property type="entry name" value="TRNA WYBUTOSINE-SYNTHESIZING PROTEIN 3"/>
    <property type="match status" value="1"/>
</dbReference>
<evidence type="ECO:0000256" key="12">
    <source>
        <dbReference type="SAM" id="MobiDB-lite"/>
    </source>
</evidence>
<comment type="pathway">
    <text evidence="1">tRNA modification; wybutosine-tRNA(Phe) biosynthesis.</text>
</comment>
<comment type="caution">
    <text evidence="14">The sequence shown here is derived from an EMBL/GenBank/DDBJ whole genome shotgun (WGS) entry which is preliminary data.</text>
</comment>
<feature type="domain" description="tRNA wybutosine-synthesizing protein" evidence="13">
    <location>
        <begin position="136"/>
        <end position="341"/>
    </location>
</feature>
<name>A0ABP1Q5R5_9HEXA</name>
<dbReference type="SUPFAM" id="SSF111278">
    <property type="entry name" value="SSo0622-like"/>
    <property type="match status" value="1"/>
</dbReference>
<dbReference type="Proteomes" id="UP001642540">
    <property type="component" value="Unassembled WGS sequence"/>
</dbReference>
<dbReference type="EMBL" id="CAXLJM020000022">
    <property type="protein sequence ID" value="CAL8088292.1"/>
    <property type="molecule type" value="Genomic_DNA"/>
</dbReference>
<organism evidence="14 15">
    <name type="scientific">Orchesella dallaii</name>
    <dbReference type="NCBI Taxonomy" id="48710"/>
    <lineage>
        <taxon>Eukaryota</taxon>
        <taxon>Metazoa</taxon>
        <taxon>Ecdysozoa</taxon>
        <taxon>Arthropoda</taxon>
        <taxon>Hexapoda</taxon>
        <taxon>Collembola</taxon>
        <taxon>Entomobryomorpha</taxon>
        <taxon>Entomobryoidea</taxon>
        <taxon>Orchesellidae</taxon>
        <taxon>Orchesellinae</taxon>
        <taxon>Orchesella</taxon>
    </lineage>
</organism>
<protein>
    <recommendedName>
        <fullName evidence="4">tRNA wybutosine-synthesizing protein 3 homolog</fullName>
        <ecNumber evidence="3">2.1.1.282</ecNumber>
    </recommendedName>
    <alternativeName>
        <fullName evidence="10">tRNA(Phe) 7-((3-amino-3-carboxypropyl)-4-demethylwyosine(37)-N(4))-methyltransferase</fullName>
    </alternativeName>
</protein>
<feature type="region of interest" description="Disordered" evidence="12">
    <location>
        <begin position="105"/>
        <end position="148"/>
    </location>
</feature>
<evidence type="ECO:0000256" key="4">
    <source>
        <dbReference type="ARBA" id="ARBA00016536"/>
    </source>
</evidence>
<evidence type="ECO:0000256" key="7">
    <source>
        <dbReference type="ARBA" id="ARBA00022691"/>
    </source>
</evidence>
<feature type="compositionally biased region" description="Polar residues" evidence="12">
    <location>
        <begin position="136"/>
        <end position="145"/>
    </location>
</feature>
<evidence type="ECO:0000256" key="5">
    <source>
        <dbReference type="ARBA" id="ARBA00022603"/>
    </source>
</evidence>
<dbReference type="InterPro" id="IPR036602">
    <property type="entry name" value="tRNA_yW-synthesising-like_sf"/>
</dbReference>
<comment type="similarity">
    <text evidence="2">Belongs to the TYW3 family.</text>
</comment>
<reference evidence="14 15" key="1">
    <citation type="submission" date="2024-08" db="EMBL/GenBank/DDBJ databases">
        <authorList>
            <person name="Cucini C."/>
            <person name="Frati F."/>
        </authorList>
    </citation>
    <scope>NUCLEOTIDE SEQUENCE [LARGE SCALE GENOMIC DNA]</scope>
</reference>
<evidence type="ECO:0000313" key="14">
    <source>
        <dbReference type="EMBL" id="CAL8088292.1"/>
    </source>
</evidence>
<evidence type="ECO:0000313" key="15">
    <source>
        <dbReference type="Proteomes" id="UP001642540"/>
    </source>
</evidence>
<accession>A0ABP1Q5R5</accession>
<evidence type="ECO:0000256" key="9">
    <source>
        <dbReference type="ARBA" id="ARBA00025378"/>
    </source>
</evidence>
<dbReference type="InterPro" id="IPR003827">
    <property type="entry name" value="tRNA_yW-synthesising"/>
</dbReference>
<evidence type="ECO:0000259" key="13">
    <source>
        <dbReference type="Pfam" id="PF02676"/>
    </source>
</evidence>
<proteinExistence type="inferred from homology"/>